<accession>A0A3P7J7E6</accession>
<dbReference type="Proteomes" id="UP000270094">
    <property type="component" value="Unassembled WGS sequence"/>
</dbReference>
<keyword evidence="1" id="KW-1133">Transmembrane helix</keyword>
<proteinExistence type="predicted"/>
<dbReference type="AlphaFoldDB" id="A0A3P7J7E6"/>
<organism evidence="2 3">
    <name type="scientific">Strongylus vulgaris</name>
    <name type="common">Blood worm</name>
    <dbReference type="NCBI Taxonomy" id="40348"/>
    <lineage>
        <taxon>Eukaryota</taxon>
        <taxon>Metazoa</taxon>
        <taxon>Ecdysozoa</taxon>
        <taxon>Nematoda</taxon>
        <taxon>Chromadorea</taxon>
        <taxon>Rhabditida</taxon>
        <taxon>Rhabditina</taxon>
        <taxon>Rhabditomorpha</taxon>
        <taxon>Strongyloidea</taxon>
        <taxon>Strongylidae</taxon>
        <taxon>Strongylus</taxon>
    </lineage>
</organism>
<gene>
    <name evidence="2" type="ORF">SVUK_LOCUS16368</name>
</gene>
<protein>
    <submittedName>
        <fullName evidence="2">Uncharacterized protein</fullName>
    </submittedName>
</protein>
<keyword evidence="1" id="KW-0472">Membrane</keyword>
<feature type="transmembrane region" description="Helical" evidence="1">
    <location>
        <begin position="63"/>
        <end position="87"/>
    </location>
</feature>
<keyword evidence="3" id="KW-1185">Reference proteome</keyword>
<evidence type="ECO:0000313" key="2">
    <source>
        <dbReference type="EMBL" id="VDM81370.1"/>
    </source>
</evidence>
<name>A0A3P7J7E6_STRVU</name>
<evidence type="ECO:0000256" key="1">
    <source>
        <dbReference type="SAM" id="Phobius"/>
    </source>
</evidence>
<evidence type="ECO:0000313" key="3">
    <source>
        <dbReference type="Proteomes" id="UP000270094"/>
    </source>
</evidence>
<dbReference type="OrthoDB" id="1431247at2759"/>
<dbReference type="EMBL" id="UYYB01112583">
    <property type="protein sequence ID" value="VDM81370.1"/>
    <property type="molecule type" value="Genomic_DNA"/>
</dbReference>
<keyword evidence="1" id="KW-0812">Transmembrane</keyword>
<sequence>MSLWFRPASFFPRVVEEAMRDFRQMERLMFAPLSQTPFESMSAEQVTGESMSAEQVTGEVSRILFFFLAYIFVYEFSFCHFTVYCFVLRNFLDSKLCSIAKSTLT</sequence>
<reference evidence="2 3" key="1">
    <citation type="submission" date="2018-11" db="EMBL/GenBank/DDBJ databases">
        <authorList>
            <consortium name="Pathogen Informatics"/>
        </authorList>
    </citation>
    <scope>NUCLEOTIDE SEQUENCE [LARGE SCALE GENOMIC DNA]</scope>
</reference>